<comment type="cofactor">
    <cofactor evidence="1 12">
        <name>FMN</name>
        <dbReference type="ChEBI" id="CHEBI:58210"/>
    </cofactor>
</comment>
<evidence type="ECO:0000259" key="13">
    <source>
        <dbReference type="Pfam" id="PF01207"/>
    </source>
</evidence>
<dbReference type="RefSeq" id="WP_285672341.1">
    <property type="nucleotide sequence ID" value="NZ_BSYI01000021.1"/>
</dbReference>
<comment type="function">
    <text evidence="2 12">Catalyzes the synthesis of 5,6-dihydrouridine (D), a modified base found in the D-loop of most tRNAs, via the reduction of the C5-C6 double bond in target uridines.</text>
</comment>
<keyword evidence="8" id="KW-0694">RNA-binding</keyword>
<comment type="catalytic activity">
    <reaction evidence="11">
        <text>a 5,6-dihydrouridine in tRNA + NAD(+) = a uridine in tRNA + NADH + H(+)</text>
        <dbReference type="Rhea" id="RHEA:54452"/>
        <dbReference type="Rhea" id="RHEA-COMP:13339"/>
        <dbReference type="Rhea" id="RHEA-COMP:13887"/>
        <dbReference type="ChEBI" id="CHEBI:15378"/>
        <dbReference type="ChEBI" id="CHEBI:57540"/>
        <dbReference type="ChEBI" id="CHEBI:57945"/>
        <dbReference type="ChEBI" id="CHEBI:65315"/>
        <dbReference type="ChEBI" id="CHEBI:74443"/>
    </reaction>
</comment>
<evidence type="ECO:0000256" key="11">
    <source>
        <dbReference type="ARBA" id="ARBA00048802"/>
    </source>
</evidence>
<evidence type="ECO:0000256" key="2">
    <source>
        <dbReference type="ARBA" id="ARBA00002790"/>
    </source>
</evidence>
<dbReference type="Gene3D" id="3.20.20.70">
    <property type="entry name" value="Aldolase class I"/>
    <property type="match status" value="1"/>
</dbReference>
<evidence type="ECO:0000256" key="5">
    <source>
        <dbReference type="ARBA" id="ARBA00022643"/>
    </source>
</evidence>
<organism evidence="14 15">
    <name type="scientific">Paralimibaculum aggregatum</name>
    <dbReference type="NCBI Taxonomy" id="3036245"/>
    <lineage>
        <taxon>Bacteria</taxon>
        <taxon>Pseudomonadati</taxon>
        <taxon>Pseudomonadota</taxon>
        <taxon>Alphaproteobacteria</taxon>
        <taxon>Rhodobacterales</taxon>
        <taxon>Paracoccaceae</taxon>
        <taxon>Paralimibaculum</taxon>
    </lineage>
</organism>
<keyword evidence="3" id="KW-0820">tRNA-binding</keyword>
<dbReference type="Proteomes" id="UP001239909">
    <property type="component" value="Unassembled WGS sequence"/>
</dbReference>
<feature type="domain" description="DUS-like FMN-binding" evidence="13">
    <location>
        <begin position="16"/>
        <end position="313"/>
    </location>
</feature>
<dbReference type="CDD" id="cd02801">
    <property type="entry name" value="DUS_like_FMN"/>
    <property type="match status" value="1"/>
</dbReference>
<reference evidence="14 15" key="1">
    <citation type="submission" date="2023-04" db="EMBL/GenBank/DDBJ databases">
        <title>Marinoamorphus aggregata gen. nov., sp. Nov., isolate from tissue of brittle star Ophioplocus japonicus.</title>
        <authorList>
            <person name="Kawano K."/>
            <person name="Sawayama S."/>
            <person name="Nakagawa S."/>
        </authorList>
    </citation>
    <scope>NUCLEOTIDE SEQUENCE [LARGE SCALE GENOMIC DNA]</scope>
    <source>
        <strain evidence="14 15">NKW23</strain>
    </source>
</reference>
<dbReference type="InterPro" id="IPR001269">
    <property type="entry name" value="DUS_fam"/>
</dbReference>
<dbReference type="InterPro" id="IPR004652">
    <property type="entry name" value="DusB-like"/>
</dbReference>
<protein>
    <recommendedName>
        <fullName evidence="12">tRNA-dihydrouridine synthase</fullName>
        <ecNumber evidence="12">1.3.1.-</ecNumber>
    </recommendedName>
</protein>
<dbReference type="InterPro" id="IPR013785">
    <property type="entry name" value="Aldolase_TIM"/>
</dbReference>
<evidence type="ECO:0000256" key="1">
    <source>
        <dbReference type="ARBA" id="ARBA00001917"/>
    </source>
</evidence>
<comment type="catalytic activity">
    <reaction evidence="10">
        <text>a 5,6-dihydrouridine in tRNA + NADP(+) = a uridine in tRNA + NADPH + H(+)</text>
        <dbReference type="Rhea" id="RHEA:23624"/>
        <dbReference type="Rhea" id="RHEA-COMP:13339"/>
        <dbReference type="Rhea" id="RHEA-COMP:13887"/>
        <dbReference type="ChEBI" id="CHEBI:15378"/>
        <dbReference type="ChEBI" id="CHEBI:57783"/>
        <dbReference type="ChEBI" id="CHEBI:58349"/>
        <dbReference type="ChEBI" id="CHEBI:65315"/>
        <dbReference type="ChEBI" id="CHEBI:74443"/>
    </reaction>
</comment>
<name>A0ABQ6LQZ3_9RHOB</name>
<dbReference type="EC" id="1.3.1.-" evidence="12"/>
<evidence type="ECO:0000256" key="3">
    <source>
        <dbReference type="ARBA" id="ARBA00022555"/>
    </source>
</evidence>
<evidence type="ECO:0000256" key="6">
    <source>
        <dbReference type="ARBA" id="ARBA00022694"/>
    </source>
</evidence>
<dbReference type="InterPro" id="IPR035587">
    <property type="entry name" value="DUS-like_FMN-bd"/>
</dbReference>
<accession>A0ABQ6LQZ3</accession>
<comment type="caution">
    <text evidence="14">The sequence shown here is derived from an EMBL/GenBank/DDBJ whole genome shotgun (WGS) entry which is preliminary data.</text>
</comment>
<dbReference type="NCBIfam" id="TIGR00737">
    <property type="entry name" value="nifR3_yhdG"/>
    <property type="match status" value="1"/>
</dbReference>
<evidence type="ECO:0000256" key="4">
    <source>
        <dbReference type="ARBA" id="ARBA00022630"/>
    </source>
</evidence>
<evidence type="ECO:0000256" key="12">
    <source>
        <dbReference type="PIRNR" id="PIRNR006621"/>
    </source>
</evidence>
<dbReference type="PANTHER" id="PTHR45846:SF1">
    <property type="entry name" value="TRNA-DIHYDROURIDINE(47) SYNTHASE [NAD(P)(+)]-LIKE"/>
    <property type="match status" value="1"/>
</dbReference>
<dbReference type="Pfam" id="PF01207">
    <property type="entry name" value="Dus"/>
    <property type="match status" value="1"/>
</dbReference>
<keyword evidence="5 12" id="KW-0288">FMN</keyword>
<evidence type="ECO:0000313" key="14">
    <source>
        <dbReference type="EMBL" id="GMG83549.1"/>
    </source>
</evidence>
<keyword evidence="9 12" id="KW-0560">Oxidoreductase</keyword>
<dbReference type="SUPFAM" id="SSF51395">
    <property type="entry name" value="FMN-linked oxidoreductases"/>
    <property type="match status" value="1"/>
</dbReference>
<evidence type="ECO:0000256" key="7">
    <source>
        <dbReference type="ARBA" id="ARBA00022857"/>
    </source>
</evidence>
<dbReference type="PROSITE" id="PS01136">
    <property type="entry name" value="UPF0034"/>
    <property type="match status" value="1"/>
</dbReference>
<dbReference type="InterPro" id="IPR018517">
    <property type="entry name" value="tRNA_hU_synthase_CS"/>
</dbReference>
<dbReference type="InterPro" id="IPR024036">
    <property type="entry name" value="tRNA-dHydroUridine_Synthase_C"/>
</dbReference>
<dbReference type="EMBL" id="BSYI01000021">
    <property type="protein sequence ID" value="GMG83549.1"/>
    <property type="molecule type" value="Genomic_DNA"/>
</dbReference>
<keyword evidence="6 12" id="KW-0819">tRNA processing</keyword>
<keyword evidence="4 12" id="KW-0285">Flavoprotein</keyword>
<dbReference type="Gene3D" id="1.10.1200.80">
    <property type="entry name" value="Putative flavin oxidoreducatase, domain 2"/>
    <property type="match status" value="1"/>
</dbReference>
<dbReference type="PANTHER" id="PTHR45846">
    <property type="entry name" value="TRNA-DIHYDROURIDINE(47) SYNTHASE [NAD(P)(+)]-LIKE"/>
    <property type="match status" value="1"/>
</dbReference>
<keyword evidence="15" id="KW-1185">Reference proteome</keyword>
<keyword evidence="7" id="KW-0521">NADP</keyword>
<comment type="similarity">
    <text evidence="12">Belongs to the dus family.</text>
</comment>
<evidence type="ECO:0000256" key="10">
    <source>
        <dbReference type="ARBA" id="ARBA00048205"/>
    </source>
</evidence>
<evidence type="ECO:0000256" key="8">
    <source>
        <dbReference type="ARBA" id="ARBA00022884"/>
    </source>
</evidence>
<evidence type="ECO:0000256" key="9">
    <source>
        <dbReference type="ARBA" id="ARBA00023002"/>
    </source>
</evidence>
<sequence>MTLRIGDIVVTPPVALAPMAGITDRPFRDLVTRFGAGLVVSEMVASQEVLTAKPSVQAKAELGADAARTSVQIAGREAAPMAEAARRAAGQGARIIDINMGCPAKKVTRGACGAALMREPDHALRLIEAVIGAVEVPVTVKMRLGWDAGSLNAPALAARAEAAGVAMIAVHGRTRAQFYKGRADWAAIRRVSEAVSVPVLANGDIGGPAEARAALAASGAAGVMVGRAATGAPWLLAEISAGLAGRTAPPRPRGARLAELVAEHCAAQCSFYGKTVGMRAFRKHLDAYLAPVPGAKDLRDRVIRMEEPEHLARALRAELPGLGEISHDCERAAA</sequence>
<gene>
    <name evidence="14" type="primary">dusB</name>
    <name evidence="14" type="ORF">LNKW23_27620</name>
</gene>
<proteinExistence type="inferred from homology"/>
<dbReference type="PIRSF" id="PIRSF006621">
    <property type="entry name" value="Dus"/>
    <property type="match status" value="1"/>
</dbReference>
<evidence type="ECO:0000313" key="15">
    <source>
        <dbReference type="Proteomes" id="UP001239909"/>
    </source>
</evidence>